<name>A0A4Y8WG63_9VIBR</name>
<dbReference type="PIRSF" id="PIRSF006257">
    <property type="entry name" value="UCP006257"/>
    <property type="match status" value="1"/>
</dbReference>
<dbReference type="PANTHER" id="PTHR39586:SF1">
    <property type="entry name" value="CYTOPLASMIC PROTEIN"/>
    <property type="match status" value="1"/>
</dbReference>
<comment type="caution">
    <text evidence="2">The sequence shown here is derived from an EMBL/GenBank/DDBJ whole genome shotgun (WGS) entry which is preliminary data.</text>
</comment>
<dbReference type="RefSeq" id="WP_134835238.1">
    <property type="nucleotide sequence ID" value="NZ_SATR01000011.1"/>
</dbReference>
<dbReference type="PANTHER" id="PTHR39586">
    <property type="entry name" value="CYTOPLASMIC PROTEIN-RELATED"/>
    <property type="match status" value="1"/>
</dbReference>
<dbReference type="OrthoDB" id="8794567at2"/>
<gene>
    <name evidence="2" type="ORF">ELS82_09275</name>
</gene>
<dbReference type="EMBL" id="SATR01000011">
    <property type="protein sequence ID" value="TFH91912.1"/>
    <property type="molecule type" value="Genomic_DNA"/>
</dbReference>
<organism evidence="2 3">
    <name type="scientific">Vibrio ouci</name>
    <dbReference type="NCBI Taxonomy" id="2499078"/>
    <lineage>
        <taxon>Bacteria</taxon>
        <taxon>Pseudomonadati</taxon>
        <taxon>Pseudomonadota</taxon>
        <taxon>Gammaproteobacteria</taxon>
        <taxon>Vibrionales</taxon>
        <taxon>Vibrionaceae</taxon>
        <taxon>Vibrio</taxon>
    </lineage>
</organism>
<protein>
    <submittedName>
        <fullName evidence="2">YqcC family protein</fullName>
    </submittedName>
</protein>
<dbReference type="Proteomes" id="UP000297753">
    <property type="component" value="Unassembled WGS sequence"/>
</dbReference>
<dbReference type="AlphaFoldDB" id="A0A4Y8WG63"/>
<feature type="domain" description="YqcC-like" evidence="1">
    <location>
        <begin position="7"/>
        <end position="101"/>
    </location>
</feature>
<dbReference type="Gene3D" id="1.20.1440.40">
    <property type="entry name" value="YqcC-like"/>
    <property type="match status" value="1"/>
</dbReference>
<reference evidence="2 3" key="1">
    <citation type="submission" date="2019-01" db="EMBL/GenBank/DDBJ databases">
        <title>Vibrio BEI176 sp. nov, a marine bacterium isolated from China: eastern marignal seas.</title>
        <authorList>
            <person name="Li B."/>
        </authorList>
    </citation>
    <scope>NUCLEOTIDE SEQUENCE [LARGE SCALE GENOMIC DNA]</scope>
    <source>
        <strain evidence="2 3">BEI176</strain>
    </source>
</reference>
<evidence type="ECO:0000313" key="2">
    <source>
        <dbReference type="EMBL" id="TFH91912.1"/>
    </source>
</evidence>
<accession>A0A4Y8WG63</accession>
<evidence type="ECO:0000259" key="1">
    <source>
        <dbReference type="Pfam" id="PF04287"/>
    </source>
</evidence>
<proteinExistence type="predicted"/>
<dbReference type="InterPro" id="IPR036814">
    <property type="entry name" value="YqcC-like_sf"/>
</dbReference>
<evidence type="ECO:0000313" key="3">
    <source>
        <dbReference type="Proteomes" id="UP000297753"/>
    </source>
</evidence>
<dbReference type="Pfam" id="PF04287">
    <property type="entry name" value="DUF446"/>
    <property type="match status" value="1"/>
</dbReference>
<dbReference type="InterPro" id="IPR023376">
    <property type="entry name" value="YqcC-like_dom"/>
</dbReference>
<dbReference type="InterPro" id="IPR007384">
    <property type="entry name" value="UCP006257"/>
</dbReference>
<sequence>MTKEKQLVELVDALEVEMRKQGQWQQHSPSVEALSSQEPFAIDSLTPLEWLQWIFVARIRLLVKESQPLPKGFAMADYFEECWKEEQMMKPLITIIQQIDKVCRHA</sequence>
<dbReference type="GO" id="GO:0044010">
    <property type="term" value="P:single-species biofilm formation"/>
    <property type="evidence" value="ECO:0007669"/>
    <property type="project" value="TreeGrafter"/>
</dbReference>
<keyword evidence="3" id="KW-1185">Reference proteome</keyword>
<dbReference type="SUPFAM" id="SSF158452">
    <property type="entry name" value="YqcC-like"/>
    <property type="match status" value="1"/>
</dbReference>